<dbReference type="Proteomes" id="UP001176941">
    <property type="component" value="Chromosome 28"/>
</dbReference>
<dbReference type="EMBL" id="OX459964">
    <property type="protein sequence ID" value="CAI9168953.1"/>
    <property type="molecule type" value="Genomic_DNA"/>
</dbReference>
<organism evidence="1 2">
    <name type="scientific">Rangifer tarandus platyrhynchus</name>
    <name type="common">Svalbard reindeer</name>
    <dbReference type="NCBI Taxonomy" id="3082113"/>
    <lineage>
        <taxon>Eukaryota</taxon>
        <taxon>Metazoa</taxon>
        <taxon>Chordata</taxon>
        <taxon>Craniata</taxon>
        <taxon>Vertebrata</taxon>
        <taxon>Euteleostomi</taxon>
        <taxon>Mammalia</taxon>
        <taxon>Eutheria</taxon>
        <taxon>Laurasiatheria</taxon>
        <taxon>Artiodactyla</taxon>
        <taxon>Ruminantia</taxon>
        <taxon>Pecora</taxon>
        <taxon>Cervidae</taxon>
        <taxon>Odocoileinae</taxon>
        <taxon>Rangifer</taxon>
    </lineage>
</organism>
<name>A0ABN8Z531_RANTA</name>
<reference evidence="1" key="1">
    <citation type="submission" date="2023-04" db="EMBL/GenBank/DDBJ databases">
        <authorList>
            <consortium name="ELIXIR-Norway"/>
        </authorList>
    </citation>
    <scope>NUCLEOTIDE SEQUENCE [LARGE SCALE GENOMIC DNA]</scope>
</reference>
<evidence type="ECO:0000313" key="1">
    <source>
        <dbReference type="EMBL" id="CAI9168953.1"/>
    </source>
</evidence>
<gene>
    <name evidence="1" type="ORF">MRATA1EN1_LOCUS17915</name>
</gene>
<sequence>MLIFLITSFPDLKKVQIRNIISAKHCCVPSEILYSEHNRGENRQVAEQSSALSGASPSGCSGSGLGRGLLPGQVSFIQVVRLLSAISAESSAAAEFGISFPGQSQRRSAGQSSSQAAKRKWVVMRLDGGLQGDSGSRRLLSDNVLTWPFPRLDSGL</sequence>
<keyword evidence="2" id="KW-1185">Reference proteome</keyword>
<protein>
    <submittedName>
        <fullName evidence="1">Uncharacterized protein</fullName>
    </submittedName>
</protein>
<proteinExistence type="predicted"/>
<accession>A0ABN8Z531</accession>
<evidence type="ECO:0000313" key="2">
    <source>
        <dbReference type="Proteomes" id="UP001176941"/>
    </source>
</evidence>